<dbReference type="GO" id="GO:0016020">
    <property type="term" value="C:membrane"/>
    <property type="evidence" value="ECO:0007669"/>
    <property type="project" value="InterPro"/>
</dbReference>
<feature type="transmembrane region" description="Helical" evidence="1">
    <location>
        <begin position="134"/>
        <end position="151"/>
    </location>
</feature>
<dbReference type="GO" id="GO:0000155">
    <property type="term" value="F:phosphorelay sensor kinase activity"/>
    <property type="evidence" value="ECO:0007669"/>
    <property type="project" value="InterPro"/>
</dbReference>
<dbReference type="InterPro" id="IPR050640">
    <property type="entry name" value="Bact_2-comp_sensor_kinase"/>
</dbReference>
<feature type="domain" description="Signal transduction histidine kinase internal region" evidence="2">
    <location>
        <begin position="165"/>
        <end position="242"/>
    </location>
</feature>
<comment type="caution">
    <text evidence="3">The sequence shown here is derived from an EMBL/GenBank/DDBJ whole genome shotgun (WGS) entry which is preliminary data.</text>
</comment>
<feature type="transmembrane region" description="Helical" evidence="1">
    <location>
        <begin position="43"/>
        <end position="62"/>
    </location>
</feature>
<feature type="transmembrane region" description="Helical" evidence="1">
    <location>
        <begin position="74"/>
        <end position="95"/>
    </location>
</feature>
<reference evidence="3 4" key="1">
    <citation type="submission" date="2019-12" db="EMBL/GenBank/DDBJ databases">
        <title>Chitinophaga sp. strain ysch24 (GDMCC 1.1355), whole genome shotgun sequence.</title>
        <authorList>
            <person name="Zhang X."/>
        </authorList>
    </citation>
    <scope>NUCLEOTIDE SEQUENCE [LARGE SCALE GENOMIC DNA]</scope>
    <source>
        <strain evidence="4">ysch24</strain>
    </source>
</reference>
<dbReference type="InterPro" id="IPR036890">
    <property type="entry name" value="HATPase_C_sf"/>
</dbReference>
<accession>A0A7K1U351</accession>
<dbReference type="Pfam" id="PF06580">
    <property type="entry name" value="His_kinase"/>
    <property type="match status" value="1"/>
</dbReference>
<dbReference type="Gene3D" id="3.30.565.10">
    <property type="entry name" value="Histidine kinase-like ATPase, C-terminal domain"/>
    <property type="match status" value="1"/>
</dbReference>
<dbReference type="InterPro" id="IPR010559">
    <property type="entry name" value="Sig_transdc_His_kin_internal"/>
</dbReference>
<keyword evidence="1" id="KW-0472">Membrane</keyword>
<keyword evidence="1" id="KW-1133">Transmembrane helix</keyword>
<organism evidence="3 4">
    <name type="scientific">Chitinophaga tropicalis</name>
    <dbReference type="NCBI Taxonomy" id="2683588"/>
    <lineage>
        <taxon>Bacteria</taxon>
        <taxon>Pseudomonadati</taxon>
        <taxon>Bacteroidota</taxon>
        <taxon>Chitinophagia</taxon>
        <taxon>Chitinophagales</taxon>
        <taxon>Chitinophagaceae</taxon>
        <taxon>Chitinophaga</taxon>
    </lineage>
</organism>
<proteinExistence type="predicted"/>
<dbReference type="Proteomes" id="UP000461730">
    <property type="component" value="Unassembled WGS sequence"/>
</dbReference>
<name>A0A7K1U351_9BACT</name>
<dbReference type="EMBL" id="WRXN01000004">
    <property type="protein sequence ID" value="MVT08740.1"/>
    <property type="molecule type" value="Genomic_DNA"/>
</dbReference>
<dbReference type="PANTHER" id="PTHR34220">
    <property type="entry name" value="SENSOR HISTIDINE KINASE YPDA"/>
    <property type="match status" value="1"/>
</dbReference>
<evidence type="ECO:0000256" key="1">
    <source>
        <dbReference type="SAM" id="Phobius"/>
    </source>
</evidence>
<gene>
    <name evidence="3" type="ORF">GO493_10740</name>
</gene>
<dbReference type="RefSeq" id="WP_157306166.1">
    <property type="nucleotide sequence ID" value="NZ_WRXN01000004.1"/>
</dbReference>
<dbReference type="SUPFAM" id="SSF55874">
    <property type="entry name" value="ATPase domain of HSP90 chaperone/DNA topoisomerase II/histidine kinase"/>
    <property type="match status" value="1"/>
</dbReference>
<keyword evidence="4" id="KW-1185">Reference proteome</keyword>
<evidence type="ECO:0000313" key="3">
    <source>
        <dbReference type="EMBL" id="MVT08740.1"/>
    </source>
</evidence>
<protein>
    <recommendedName>
        <fullName evidence="2">Signal transduction histidine kinase internal region domain-containing protein</fullName>
    </recommendedName>
</protein>
<evidence type="ECO:0000259" key="2">
    <source>
        <dbReference type="Pfam" id="PF06580"/>
    </source>
</evidence>
<dbReference type="AlphaFoldDB" id="A0A7K1U351"/>
<keyword evidence="1" id="KW-0812">Transmembrane</keyword>
<sequence length="352" mass="40508">MPGNNRKTNALLHLLFCSVFLLMPVLVSTRPPGEPFLTITRPFIRDIIGNAFLLAFFYLNYYQLIPRLYYRRKYIQYTGLIILCLVLIITIPSVVTGRLFVKPGSVPFPPGPPPAGVAPAEDTLPAFLFDEMKHHLYLFIIALFFSLMLRIREHLANIKEEKLQAELNSLKSQINPHFLFNTLNSIYALSVKKDERAAEAIINLSGLMRYIIKDALDYKIPLQKELDYIENYVELQKSRLGNTANIRFEYGGLLNGKEIAPLILITYIENAFKYGVNPDDDECIVDVEISVEDARLYLKVFNRKVHISETHYSTGIGIENTRERLQLLYPGRHRLNIEEDNMTYTVHLIIDL</sequence>
<evidence type="ECO:0000313" key="4">
    <source>
        <dbReference type="Proteomes" id="UP000461730"/>
    </source>
</evidence>
<dbReference type="PANTHER" id="PTHR34220:SF7">
    <property type="entry name" value="SENSOR HISTIDINE KINASE YPDA"/>
    <property type="match status" value="1"/>
</dbReference>